<evidence type="ECO:0000256" key="2">
    <source>
        <dbReference type="SAM" id="SignalP"/>
    </source>
</evidence>
<keyword evidence="2" id="KW-0732">Signal</keyword>
<name>A0A9D1ERE2_9FIRM</name>
<gene>
    <name evidence="3" type="ORF">IAB44_02290</name>
</gene>
<evidence type="ECO:0008006" key="5">
    <source>
        <dbReference type="Google" id="ProtNLM"/>
    </source>
</evidence>
<accession>A0A9D1ERE2</accession>
<feature type="signal peptide" evidence="2">
    <location>
        <begin position="1"/>
        <end position="23"/>
    </location>
</feature>
<feature type="region of interest" description="Disordered" evidence="1">
    <location>
        <begin position="45"/>
        <end position="64"/>
    </location>
</feature>
<dbReference type="Proteomes" id="UP000823935">
    <property type="component" value="Unassembled WGS sequence"/>
</dbReference>
<proteinExistence type="predicted"/>
<dbReference type="AlphaFoldDB" id="A0A9D1ERE2"/>
<feature type="chain" id="PRO_5039432454" description="DUF5666 domain-containing protein" evidence="2">
    <location>
        <begin position="24"/>
        <end position="108"/>
    </location>
</feature>
<evidence type="ECO:0000256" key="1">
    <source>
        <dbReference type="SAM" id="MobiDB-lite"/>
    </source>
</evidence>
<evidence type="ECO:0000313" key="3">
    <source>
        <dbReference type="EMBL" id="HIS30366.1"/>
    </source>
</evidence>
<comment type="caution">
    <text evidence="3">The sequence shown here is derived from an EMBL/GenBank/DDBJ whole genome shotgun (WGS) entry which is preliminary data.</text>
</comment>
<sequence length="108" mass="11690">MRGKWLLGGLAAAALLLGAGAMAGNELIKVFWNGEGEAIYVHTDEEPESYEDSELPSGGTMTFPDEEVKIGDVIEMDGWKERVIAIGENGEFITELITEADAETDMKP</sequence>
<reference evidence="3" key="2">
    <citation type="journal article" date="2021" name="PeerJ">
        <title>Extensive microbial diversity within the chicken gut microbiome revealed by metagenomics and culture.</title>
        <authorList>
            <person name="Gilroy R."/>
            <person name="Ravi A."/>
            <person name="Getino M."/>
            <person name="Pursley I."/>
            <person name="Horton D.L."/>
            <person name="Alikhan N.F."/>
            <person name="Baker D."/>
            <person name="Gharbi K."/>
            <person name="Hall N."/>
            <person name="Watson M."/>
            <person name="Adriaenssens E.M."/>
            <person name="Foster-Nyarko E."/>
            <person name="Jarju S."/>
            <person name="Secka A."/>
            <person name="Antonio M."/>
            <person name="Oren A."/>
            <person name="Chaudhuri R.R."/>
            <person name="La Ragione R."/>
            <person name="Hildebrand F."/>
            <person name="Pallen M.J."/>
        </authorList>
    </citation>
    <scope>NUCLEOTIDE SEQUENCE</scope>
    <source>
        <strain evidence="3">CHK190-19873</strain>
    </source>
</reference>
<protein>
    <recommendedName>
        <fullName evidence="5">DUF5666 domain-containing protein</fullName>
    </recommendedName>
</protein>
<reference evidence="3" key="1">
    <citation type="submission" date="2020-10" db="EMBL/GenBank/DDBJ databases">
        <authorList>
            <person name="Gilroy R."/>
        </authorList>
    </citation>
    <scope>NUCLEOTIDE SEQUENCE</scope>
    <source>
        <strain evidence="3">CHK190-19873</strain>
    </source>
</reference>
<feature type="compositionally biased region" description="Acidic residues" evidence="1">
    <location>
        <begin position="45"/>
        <end position="54"/>
    </location>
</feature>
<organism evidence="3 4">
    <name type="scientific">Candidatus Limivivens intestinipullorum</name>
    <dbReference type="NCBI Taxonomy" id="2840858"/>
    <lineage>
        <taxon>Bacteria</taxon>
        <taxon>Bacillati</taxon>
        <taxon>Bacillota</taxon>
        <taxon>Clostridia</taxon>
        <taxon>Lachnospirales</taxon>
        <taxon>Lachnospiraceae</taxon>
        <taxon>Lachnospiraceae incertae sedis</taxon>
        <taxon>Candidatus Limivivens</taxon>
    </lineage>
</organism>
<evidence type="ECO:0000313" key="4">
    <source>
        <dbReference type="Proteomes" id="UP000823935"/>
    </source>
</evidence>
<dbReference type="EMBL" id="DVIQ01000014">
    <property type="protein sequence ID" value="HIS30366.1"/>
    <property type="molecule type" value="Genomic_DNA"/>
</dbReference>